<name>A0A6A6U5I2_9PEZI</name>
<sequence length="340" mass="36580">MVSPTPPTSWIPAIAPNFHGIPLTTTTISTKRLTQSFQGCCISTTHNSSNSPYPTTNTTSSALPPSDSRVPIAHPAQTTNTSLQPHDAQSPNAPLNAPPHRISPPQIISSSGEPRPATSIVELEAARTEFFDTRVAGRPEMWQALRLVSELVQNGDTESAQAVLDAAGGTCPSGDLWGRRGGCYDEFGERYVVPEWCLGMPSGLEPRADHGNGGDGDAAIGDDGGRGEQALLQDEIRFFTRDGNASKGKDRVPSPPGEKVKGVELKVRVRLSHTARDVVVKLGDQENVEVLVSRLRYAGVISPSSNVRLVHVGHFLNFTKPLPQQGWTPGHVLNMFVFEE</sequence>
<accession>A0A6A6U5I2</accession>
<dbReference type="InterPro" id="IPR032752">
    <property type="entry name" value="DC-UbP/UBTD2_N"/>
</dbReference>
<organism evidence="3 4">
    <name type="scientific">Microthyrium microscopicum</name>
    <dbReference type="NCBI Taxonomy" id="703497"/>
    <lineage>
        <taxon>Eukaryota</taxon>
        <taxon>Fungi</taxon>
        <taxon>Dikarya</taxon>
        <taxon>Ascomycota</taxon>
        <taxon>Pezizomycotina</taxon>
        <taxon>Dothideomycetes</taxon>
        <taxon>Dothideomycetes incertae sedis</taxon>
        <taxon>Microthyriales</taxon>
        <taxon>Microthyriaceae</taxon>
        <taxon>Microthyrium</taxon>
    </lineage>
</organism>
<feature type="compositionally biased region" description="Low complexity" evidence="1">
    <location>
        <begin position="44"/>
        <end position="61"/>
    </location>
</feature>
<protein>
    <recommendedName>
        <fullName evidence="2">DC-UbP/UBTD2 N-terminal domain-containing protein</fullName>
    </recommendedName>
</protein>
<dbReference type="InterPro" id="IPR038169">
    <property type="entry name" value="DC-UbP/UBTD2_N_sf"/>
</dbReference>
<dbReference type="AlphaFoldDB" id="A0A6A6U5I2"/>
<feature type="region of interest" description="Disordered" evidence="1">
    <location>
        <begin position="44"/>
        <end position="101"/>
    </location>
</feature>
<gene>
    <name evidence="3" type="ORF">BT63DRAFT_291280</name>
</gene>
<evidence type="ECO:0000313" key="3">
    <source>
        <dbReference type="EMBL" id="KAF2667402.1"/>
    </source>
</evidence>
<evidence type="ECO:0000259" key="2">
    <source>
        <dbReference type="Pfam" id="PF16455"/>
    </source>
</evidence>
<feature type="domain" description="DC-UbP/UBTD2 N-terminal" evidence="2">
    <location>
        <begin position="119"/>
        <end position="204"/>
    </location>
</feature>
<reference evidence="3" key="1">
    <citation type="journal article" date="2020" name="Stud. Mycol.">
        <title>101 Dothideomycetes genomes: a test case for predicting lifestyles and emergence of pathogens.</title>
        <authorList>
            <person name="Haridas S."/>
            <person name="Albert R."/>
            <person name="Binder M."/>
            <person name="Bloem J."/>
            <person name="Labutti K."/>
            <person name="Salamov A."/>
            <person name="Andreopoulos B."/>
            <person name="Baker S."/>
            <person name="Barry K."/>
            <person name="Bills G."/>
            <person name="Bluhm B."/>
            <person name="Cannon C."/>
            <person name="Castanera R."/>
            <person name="Culley D."/>
            <person name="Daum C."/>
            <person name="Ezra D."/>
            <person name="Gonzalez J."/>
            <person name="Henrissat B."/>
            <person name="Kuo A."/>
            <person name="Liang C."/>
            <person name="Lipzen A."/>
            <person name="Lutzoni F."/>
            <person name="Magnuson J."/>
            <person name="Mondo S."/>
            <person name="Nolan M."/>
            <person name="Ohm R."/>
            <person name="Pangilinan J."/>
            <person name="Park H.-J."/>
            <person name="Ramirez L."/>
            <person name="Alfaro M."/>
            <person name="Sun H."/>
            <person name="Tritt A."/>
            <person name="Yoshinaga Y."/>
            <person name="Zwiers L.-H."/>
            <person name="Turgeon B."/>
            <person name="Goodwin S."/>
            <person name="Spatafora J."/>
            <person name="Crous P."/>
            <person name="Grigoriev I."/>
        </authorList>
    </citation>
    <scope>NUCLEOTIDE SEQUENCE</scope>
    <source>
        <strain evidence="3">CBS 115976</strain>
    </source>
</reference>
<dbReference type="EMBL" id="MU004237">
    <property type="protein sequence ID" value="KAF2667402.1"/>
    <property type="molecule type" value="Genomic_DNA"/>
</dbReference>
<dbReference type="InterPro" id="IPR039869">
    <property type="entry name" value="UBTD1/2"/>
</dbReference>
<dbReference type="Pfam" id="PF16455">
    <property type="entry name" value="UBD"/>
    <property type="match status" value="1"/>
</dbReference>
<dbReference type="OrthoDB" id="1640476at2759"/>
<feature type="compositionally biased region" description="Polar residues" evidence="1">
    <location>
        <begin position="76"/>
        <end position="93"/>
    </location>
</feature>
<evidence type="ECO:0000313" key="4">
    <source>
        <dbReference type="Proteomes" id="UP000799302"/>
    </source>
</evidence>
<feature type="region of interest" description="Disordered" evidence="1">
    <location>
        <begin position="207"/>
        <end position="226"/>
    </location>
</feature>
<evidence type="ECO:0000256" key="1">
    <source>
        <dbReference type="SAM" id="MobiDB-lite"/>
    </source>
</evidence>
<dbReference type="Proteomes" id="UP000799302">
    <property type="component" value="Unassembled WGS sequence"/>
</dbReference>
<dbReference type="PANTHER" id="PTHR13609">
    <property type="entry name" value="UBIQUITIN DOMAIN CONTAINING 1 PROTEIN-RELATED"/>
    <property type="match status" value="1"/>
</dbReference>
<keyword evidence="4" id="KW-1185">Reference proteome</keyword>
<proteinExistence type="predicted"/>
<dbReference type="Gene3D" id="1.20.225.20">
    <property type="entry name" value="Ub domain-containing protein, DC-UbP/UBTD2, N-terminal domain"/>
    <property type="match status" value="1"/>
</dbReference>